<dbReference type="InterPro" id="IPR011032">
    <property type="entry name" value="GroES-like_sf"/>
</dbReference>
<dbReference type="GO" id="GO:0016491">
    <property type="term" value="F:oxidoreductase activity"/>
    <property type="evidence" value="ECO:0007669"/>
    <property type="project" value="InterPro"/>
</dbReference>
<dbReference type="STRING" id="564608.C1MKH3"/>
<dbReference type="Pfam" id="PF08240">
    <property type="entry name" value="ADH_N"/>
    <property type="match status" value="1"/>
</dbReference>
<gene>
    <name evidence="2" type="ORF">MICPUCDRAFT_14308</name>
</gene>
<evidence type="ECO:0000313" key="3">
    <source>
        <dbReference type="Proteomes" id="UP000001876"/>
    </source>
</evidence>
<dbReference type="AlphaFoldDB" id="C1MKH3"/>
<reference evidence="2 3" key="1">
    <citation type="journal article" date="2009" name="Science">
        <title>Green evolution and dynamic adaptations revealed by genomes of the marine picoeukaryotes Micromonas.</title>
        <authorList>
            <person name="Worden A.Z."/>
            <person name="Lee J.H."/>
            <person name="Mock T."/>
            <person name="Rouze P."/>
            <person name="Simmons M.P."/>
            <person name="Aerts A.L."/>
            <person name="Allen A.E."/>
            <person name="Cuvelier M.L."/>
            <person name="Derelle E."/>
            <person name="Everett M.V."/>
            <person name="Foulon E."/>
            <person name="Grimwood J."/>
            <person name="Gundlach H."/>
            <person name="Henrissat B."/>
            <person name="Napoli C."/>
            <person name="McDonald S.M."/>
            <person name="Parker M.S."/>
            <person name="Rombauts S."/>
            <person name="Salamov A."/>
            <person name="Von Dassow P."/>
            <person name="Badger J.H."/>
            <person name="Coutinho P.M."/>
            <person name="Demir E."/>
            <person name="Dubchak I."/>
            <person name="Gentemann C."/>
            <person name="Eikrem W."/>
            <person name="Gready J.E."/>
            <person name="John U."/>
            <person name="Lanier W."/>
            <person name="Lindquist E.A."/>
            <person name="Lucas S."/>
            <person name="Mayer K.F."/>
            <person name="Moreau H."/>
            <person name="Not F."/>
            <person name="Otillar R."/>
            <person name="Panaud O."/>
            <person name="Pangilinan J."/>
            <person name="Paulsen I."/>
            <person name="Piegu B."/>
            <person name="Poliakov A."/>
            <person name="Robbens S."/>
            <person name="Schmutz J."/>
            <person name="Toulza E."/>
            <person name="Wyss T."/>
            <person name="Zelensky A."/>
            <person name="Zhou K."/>
            <person name="Armbrust E.V."/>
            <person name="Bhattacharya D."/>
            <person name="Goodenough U.W."/>
            <person name="Van de Peer Y."/>
            <person name="Grigoriev I.V."/>
        </authorList>
    </citation>
    <scope>NUCLEOTIDE SEQUENCE [LARGE SCALE GENOMIC DNA]</scope>
    <source>
        <strain evidence="2 3">CCMP1545</strain>
    </source>
</reference>
<dbReference type="KEGG" id="mpp:MICPUCDRAFT_14308"/>
<organism evidence="3">
    <name type="scientific">Micromonas pusilla (strain CCMP1545)</name>
    <name type="common">Picoplanktonic green alga</name>
    <dbReference type="NCBI Taxonomy" id="564608"/>
    <lineage>
        <taxon>Eukaryota</taxon>
        <taxon>Viridiplantae</taxon>
        <taxon>Chlorophyta</taxon>
        <taxon>Mamiellophyceae</taxon>
        <taxon>Mamiellales</taxon>
        <taxon>Mamiellaceae</taxon>
        <taxon>Micromonas</taxon>
    </lineage>
</organism>
<name>C1MKH3_MICPC</name>
<dbReference type="Pfam" id="PF13602">
    <property type="entry name" value="ADH_zinc_N_2"/>
    <property type="match status" value="1"/>
</dbReference>
<feature type="domain" description="Enoyl reductase (ER)" evidence="1">
    <location>
        <begin position="10"/>
        <end position="338"/>
    </location>
</feature>
<proteinExistence type="predicted"/>
<keyword evidence="3" id="KW-1185">Reference proteome</keyword>
<evidence type="ECO:0000259" key="1">
    <source>
        <dbReference type="SMART" id="SM00829"/>
    </source>
</evidence>
<dbReference type="Gene3D" id="3.40.50.720">
    <property type="entry name" value="NAD(P)-binding Rossmann-like Domain"/>
    <property type="match status" value="1"/>
</dbReference>
<dbReference type="InterPro" id="IPR052585">
    <property type="entry name" value="Lipid_raft_assoc_Zn_ADH"/>
</dbReference>
<dbReference type="RefSeq" id="XP_003056384.1">
    <property type="nucleotide sequence ID" value="XM_003056338.1"/>
</dbReference>
<dbReference type="GeneID" id="9681339"/>
<protein>
    <submittedName>
        <fullName evidence="2">Predicted protein</fullName>
    </submittedName>
</protein>
<accession>C1MKH3</accession>
<sequence>MRAAVLSQFGGPQVLQVLDNVGVPQCRPHEVLVRVAAAAVNPLDCRLRAGYGGELYRPQFPLVLGRDLSGEVVAMGSSAQNFVIGTQVFGSIPPASSQGTHAEYVAVPEAHLAEKPSNLSHEEASAISFGALAAWRALFLTGRLAKGDRVLVVGSSSSVGRAAAQLAVAKGCEVVLTRYPCKCFAVTKGKMARCVVCGEHDSKCNDNEEFGSFDVALDTVGSKHSLRHAITLLRRGSGRYITLHGRLPIHVGKNGLLWGGLGAAFDSTRMKALHCACDEIGYRWAMMRHDAHAFAEIVKLVQDGLLDAKTGWTLPLEDVSRAHVLVEGEKTGTGKVVLKLKA</sequence>
<dbReference type="SUPFAM" id="SSF51735">
    <property type="entry name" value="NAD(P)-binding Rossmann-fold domains"/>
    <property type="match status" value="1"/>
</dbReference>
<dbReference type="Gene3D" id="3.90.180.10">
    <property type="entry name" value="Medium-chain alcohol dehydrogenases, catalytic domain"/>
    <property type="match status" value="1"/>
</dbReference>
<dbReference type="InterPro" id="IPR020843">
    <property type="entry name" value="ER"/>
</dbReference>
<dbReference type="InterPro" id="IPR013154">
    <property type="entry name" value="ADH-like_N"/>
</dbReference>
<dbReference type="OrthoDB" id="48317at2759"/>
<evidence type="ECO:0000313" key="2">
    <source>
        <dbReference type="EMBL" id="EEH59760.1"/>
    </source>
</evidence>
<dbReference type="eggNOG" id="KOG1198">
    <property type="taxonomic scope" value="Eukaryota"/>
</dbReference>
<dbReference type="InterPro" id="IPR036291">
    <property type="entry name" value="NAD(P)-bd_dom_sf"/>
</dbReference>
<dbReference type="OMA" id="PVVPGWD"/>
<dbReference type="EMBL" id="GG663736">
    <property type="protein sequence ID" value="EEH59760.1"/>
    <property type="molecule type" value="Genomic_DNA"/>
</dbReference>
<dbReference type="PANTHER" id="PTHR43482:SF1">
    <property type="entry name" value="PROTEIN AST1-RELATED"/>
    <property type="match status" value="1"/>
</dbReference>
<dbReference type="SMART" id="SM00829">
    <property type="entry name" value="PKS_ER"/>
    <property type="match status" value="1"/>
</dbReference>
<dbReference type="SUPFAM" id="SSF50129">
    <property type="entry name" value="GroES-like"/>
    <property type="match status" value="1"/>
</dbReference>
<dbReference type="Proteomes" id="UP000001876">
    <property type="component" value="Unassembled WGS sequence"/>
</dbReference>
<dbReference type="PANTHER" id="PTHR43482">
    <property type="entry name" value="PROTEIN AST1-RELATED"/>
    <property type="match status" value="1"/>
</dbReference>